<organism evidence="1 2">
    <name type="scientific">Leptospira yasudae</name>
    <dbReference type="NCBI Taxonomy" id="2202201"/>
    <lineage>
        <taxon>Bacteria</taxon>
        <taxon>Pseudomonadati</taxon>
        <taxon>Spirochaetota</taxon>
        <taxon>Spirochaetia</taxon>
        <taxon>Leptospirales</taxon>
        <taxon>Leptospiraceae</taxon>
        <taxon>Leptospira</taxon>
    </lineage>
</organism>
<reference evidence="1 2" key="1">
    <citation type="journal article" date="2019" name="PLoS Negl. Trop. Dis.">
        <title>Revisiting the worldwide diversity of Leptospira species in the environment.</title>
        <authorList>
            <person name="Vincent A.T."/>
            <person name="Schiettekatte O."/>
            <person name="Bourhy P."/>
            <person name="Veyrier F.J."/>
            <person name="Picardeau M."/>
        </authorList>
    </citation>
    <scope>NUCLEOTIDE SEQUENCE [LARGE SCALE GENOMIC DNA]</scope>
    <source>
        <strain evidence="1 2">201702445</strain>
    </source>
</reference>
<evidence type="ECO:0000313" key="2">
    <source>
        <dbReference type="Proteomes" id="UP000297613"/>
    </source>
</evidence>
<sequence length="304" mass="35165">MLQIQFLIIVIFLQFFLNRNLLSSEMKESCFTIYPNVLVRSTPSQSGKVVRKIEQSSLISIKDITSEVTKIKIRNNFIDGNWVKISDGWIFAGLTKCIPKVVFAYPFLYHGDELPFKKDELTDWIAIYLHRGDYFRKSISINVKKAHDPIIDENEKIKTGYKISANGDPIILIRGIPFKEGKFSASFIKKVPFILEFGKLYKFSYGTDQYILKTRGEYIESYGVKNYKLILQKNNQEMVIDSREKRYEMTSLIFAGDIDGDGELDFVFDLKDHYNVSNPHLYISSEKENDFFVVPVSANWTTGC</sequence>
<evidence type="ECO:0000313" key="1">
    <source>
        <dbReference type="EMBL" id="TGL79746.1"/>
    </source>
</evidence>
<dbReference type="AlphaFoldDB" id="A0A6N4QFI6"/>
<comment type="caution">
    <text evidence="1">The sequence shown here is derived from an EMBL/GenBank/DDBJ whole genome shotgun (WGS) entry which is preliminary data.</text>
</comment>
<dbReference type="Proteomes" id="UP000297613">
    <property type="component" value="Unassembled WGS sequence"/>
</dbReference>
<proteinExistence type="predicted"/>
<protein>
    <submittedName>
        <fullName evidence="1">SH3 domain-containing protein</fullName>
    </submittedName>
</protein>
<dbReference type="EMBL" id="RQGM01000074">
    <property type="protein sequence ID" value="TGL79746.1"/>
    <property type="molecule type" value="Genomic_DNA"/>
</dbReference>
<gene>
    <name evidence="1" type="ORF">EHQ83_17725</name>
</gene>
<accession>A0A6N4QFI6</accession>
<name>A0A6N4QFI6_9LEPT</name>